<evidence type="ECO:0000313" key="4">
    <source>
        <dbReference type="Proteomes" id="UP001221757"/>
    </source>
</evidence>
<accession>A0AAD7BSN3</accession>
<comment type="caution">
    <text evidence="3">The sequence shown here is derived from an EMBL/GenBank/DDBJ whole genome shotgun (WGS) entry which is preliminary data.</text>
</comment>
<sequence>MSDSPLPADIQKQIQVSAYVFSGATAVLFWDILNNLGSDYSILFKQKFHNYCTILVGRLMPFIKIGTAIYAIGFTIFVSSPPRDCSGVHLAFTIFYSIGVSAAALLFFLRLRAICGGDRLITIPFGFLWLAVLGSSMTVPIGGTARSVGNPPKCLVGQPKAYVGSPGIIITVHDTLVYFAISYRLVSNFSHLDGKQTRRAQLTALFSGSTLPAFAKSLFTDGQMYYMITVIFNIVTTLMMYMPGVSAMYHWILAVPNLTLTSIMACRVDRNTKLIIHHSPELSLPTLNDQDPNIPLSIVHFSSQLSGMTRSPGRSEGELEDTELTGNKRGASKAIISSFPPETPSHTDVVPCSIL</sequence>
<keyword evidence="2" id="KW-1133">Transmembrane helix</keyword>
<evidence type="ECO:0000256" key="1">
    <source>
        <dbReference type="SAM" id="MobiDB-lite"/>
    </source>
</evidence>
<organism evidence="3 4">
    <name type="scientific">Mycena rosella</name>
    <name type="common">Pink bonnet</name>
    <name type="synonym">Agaricus rosellus</name>
    <dbReference type="NCBI Taxonomy" id="1033263"/>
    <lineage>
        <taxon>Eukaryota</taxon>
        <taxon>Fungi</taxon>
        <taxon>Dikarya</taxon>
        <taxon>Basidiomycota</taxon>
        <taxon>Agaricomycotina</taxon>
        <taxon>Agaricomycetes</taxon>
        <taxon>Agaricomycetidae</taxon>
        <taxon>Agaricales</taxon>
        <taxon>Marasmiineae</taxon>
        <taxon>Mycenaceae</taxon>
        <taxon>Mycena</taxon>
    </lineage>
</organism>
<protein>
    <recommendedName>
        <fullName evidence="5">Transmembrane protein</fullName>
    </recommendedName>
</protein>
<evidence type="ECO:0008006" key="5">
    <source>
        <dbReference type="Google" id="ProtNLM"/>
    </source>
</evidence>
<keyword evidence="4" id="KW-1185">Reference proteome</keyword>
<feature type="transmembrane region" description="Helical" evidence="2">
    <location>
        <begin position="121"/>
        <end position="141"/>
    </location>
</feature>
<dbReference type="Proteomes" id="UP001221757">
    <property type="component" value="Unassembled WGS sequence"/>
</dbReference>
<feature type="transmembrane region" description="Helical" evidence="2">
    <location>
        <begin position="224"/>
        <end position="242"/>
    </location>
</feature>
<keyword evidence="2" id="KW-0812">Transmembrane</keyword>
<feature type="transmembrane region" description="Helical" evidence="2">
    <location>
        <begin position="90"/>
        <end position="109"/>
    </location>
</feature>
<reference evidence="3" key="1">
    <citation type="submission" date="2023-03" db="EMBL/GenBank/DDBJ databases">
        <title>Massive genome expansion in bonnet fungi (Mycena s.s.) driven by repeated elements and novel gene families across ecological guilds.</title>
        <authorList>
            <consortium name="Lawrence Berkeley National Laboratory"/>
            <person name="Harder C.B."/>
            <person name="Miyauchi S."/>
            <person name="Viragh M."/>
            <person name="Kuo A."/>
            <person name="Thoen E."/>
            <person name="Andreopoulos B."/>
            <person name="Lu D."/>
            <person name="Skrede I."/>
            <person name="Drula E."/>
            <person name="Henrissat B."/>
            <person name="Morin E."/>
            <person name="Kohler A."/>
            <person name="Barry K."/>
            <person name="LaButti K."/>
            <person name="Morin E."/>
            <person name="Salamov A."/>
            <person name="Lipzen A."/>
            <person name="Mereny Z."/>
            <person name="Hegedus B."/>
            <person name="Baldrian P."/>
            <person name="Stursova M."/>
            <person name="Weitz H."/>
            <person name="Taylor A."/>
            <person name="Grigoriev I.V."/>
            <person name="Nagy L.G."/>
            <person name="Martin F."/>
            <person name="Kauserud H."/>
        </authorList>
    </citation>
    <scope>NUCLEOTIDE SEQUENCE</scope>
    <source>
        <strain evidence="3">CBHHK067</strain>
    </source>
</reference>
<keyword evidence="2" id="KW-0472">Membrane</keyword>
<evidence type="ECO:0000256" key="2">
    <source>
        <dbReference type="SAM" id="Phobius"/>
    </source>
</evidence>
<feature type="transmembrane region" description="Helical" evidence="2">
    <location>
        <begin position="16"/>
        <end position="33"/>
    </location>
</feature>
<name>A0AAD7BSN3_MYCRO</name>
<proteinExistence type="predicted"/>
<feature type="transmembrane region" description="Helical" evidence="2">
    <location>
        <begin position="54"/>
        <end position="78"/>
    </location>
</feature>
<feature type="transmembrane region" description="Helical" evidence="2">
    <location>
        <begin position="161"/>
        <end position="181"/>
    </location>
</feature>
<dbReference type="AlphaFoldDB" id="A0AAD7BSN3"/>
<dbReference type="EMBL" id="JARKIE010000529">
    <property type="protein sequence ID" value="KAJ7629855.1"/>
    <property type="molecule type" value="Genomic_DNA"/>
</dbReference>
<feature type="region of interest" description="Disordered" evidence="1">
    <location>
        <begin position="305"/>
        <end position="327"/>
    </location>
</feature>
<evidence type="ECO:0000313" key="3">
    <source>
        <dbReference type="EMBL" id="KAJ7629855.1"/>
    </source>
</evidence>
<gene>
    <name evidence="3" type="ORF">B0H17DRAFT_1284071</name>
</gene>